<comment type="similarity">
    <text evidence="4">Belongs to the cyclic nucleotide phosphodiesterase class-III family.</text>
</comment>
<evidence type="ECO:0000256" key="4">
    <source>
        <dbReference type="ARBA" id="ARBA00025742"/>
    </source>
</evidence>
<organism evidence="6 7">
    <name type="scientific">Zhihengliuella halotolerans</name>
    <dbReference type="NCBI Taxonomy" id="370736"/>
    <lineage>
        <taxon>Bacteria</taxon>
        <taxon>Bacillati</taxon>
        <taxon>Actinomycetota</taxon>
        <taxon>Actinomycetes</taxon>
        <taxon>Micrococcales</taxon>
        <taxon>Micrococcaceae</taxon>
        <taxon>Zhihengliuella</taxon>
    </lineage>
</organism>
<dbReference type="SUPFAM" id="SSF56300">
    <property type="entry name" value="Metallo-dependent phosphatases"/>
    <property type="match status" value="1"/>
</dbReference>
<reference evidence="6 7" key="1">
    <citation type="submission" date="2019-02" db="EMBL/GenBank/DDBJ databases">
        <title>Sequencing the genomes of 1000 actinobacteria strains.</title>
        <authorList>
            <person name="Klenk H.-P."/>
        </authorList>
    </citation>
    <scope>NUCLEOTIDE SEQUENCE [LARGE SCALE GENOMIC DNA]</scope>
    <source>
        <strain evidence="6 7">DSM 17364</strain>
    </source>
</reference>
<name>A0A4Q8AIA1_9MICC</name>
<evidence type="ECO:0000259" key="5">
    <source>
        <dbReference type="Pfam" id="PF00149"/>
    </source>
</evidence>
<dbReference type="GO" id="GO:0004112">
    <property type="term" value="F:cyclic-nucleotide phosphodiesterase activity"/>
    <property type="evidence" value="ECO:0007669"/>
    <property type="project" value="InterPro"/>
</dbReference>
<dbReference type="PANTHER" id="PTHR42988">
    <property type="entry name" value="PHOSPHOHYDROLASE"/>
    <property type="match status" value="1"/>
</dbReference>
<dbReference type="Pfam" id="PF00149">
    <property type="entry name" value="Metallophos"/>
    <property type="match status" value="1"/>
</dbReference>
<keyword evidence="7" id="KW-1185">Reference proteome</keyword>
<comment type="caution">
    <text evidence="6">The sequence shown here is derived from an EMBL/GenBank/DDBJ whole genome shotgun (WGS) entry which is preliminary data.</text>
</comment>
<dbReference type="PANTHER" id="PTHR42988:SF2">
    <property type="entry name" value="CYCLIC NUCLEOTIDE PHOSPHODIESTERASE CBUA0032-RELATED"/>
    <property type="match status" value="1"/>
</dbReference>
<evidence type="ECO:0000313" key="6">
    <source>
        <dbReference type="EMBL" id="RZU63459.1"/>
    </source>
</evidence>
<dbReference type="InterPro" id="IPR050884">
    <property type="entry name" value="CNP_phosphodiesterase-III"/>
</dbReference>
<evidence type="ECO:0000256" key="1">
    <source>
        <dbReference type="ARBA" id="ARBA00022723"/>
    </source>
</evidence>
<keyword evidence="3" id="KW-0408">Iron</keyword>
<feature type="domain" description="Calcineurin-like phosphoesterase" evidence="5">
    <location>
        <begin position="21"/>
        <end position="214"/>
    </location>
</feature>
<sequence length="323" mass="34014">MTTSRSTPRTPEHPAPEHFLLHLSDTHLRGGDIALGGTIDAADRLKMVFADLEAAGCRPEALLFTGDLADKGEPDAYAKLRAIVEPAARRMGADVIWAMGNHDDRAALRAGLLDEAPSTAPLDRVHWLGGLRVVVLDTSVPGAHHGALTGEQLDWLAAELATAAPEGTLLALHHPPVPSVQPLAILVELRGQAELAEVLSGTDVRAILGGHLHYSTAATFAGVPVSVASATCYTQDLAAAVDAESGIRGTRGRDSAQSYNLVHVYPETVVHSVVPAAGGQEFGTVMSPAQVQRVLLEHGIQYDGGAEAPAARRRIAPRQHAQH</sequence>
<accession>A0A4Q8AIA1</accession>
<dbReference type="InterPro" id="IPR029052">
    <property type="entry name" value="Metallo-depent_PP-like"/>
</dbReference>
<proteinExistence type="inferred from homology"/>
<dbReference type="InterPro" id="IPR004843">
    <property type="entry name" value="Calcineurin-like_PHP"/>
</dbReference>
<dbReference type="InterPro" id="IPR026575">
    <property type="entry name" value="GpdQ/CpdA-like"/>
</dbReference>
<dbReference type="Proteomes" id="UP000292685">
    <property type="component" value="Unassembled WGS sequence"/>
</dbReference>
<keyword evidence="2" id="KW-0378">Hydrolase</keyword>
<dbReference type="AlphaFoldDB" id="A0A4Q8AIA1"/>
<evidence type="ECO:0000256" key="3">
    <source>
        <dbReference type="ARBA" id="ARBA00023004"/>
    </source>
</evidence>
<dbReference type="GO" id="GO:0046872">
    <property type="term" value="F:metal ion binding"/>
    <property type="evidence" value="ECO:0007669"/>
    <property type="project" value="UniProtKB-KW"/>
</dbReference>
<dbReference type="RefSeq" id="WP_130451822.1">
    <property type="nucleotide sequence ID" value="NZ_SHLA01000001.1"/>
</dbReference>
<dbReference type="OrthoDB" id="5241795at2"/>
<dbReference type="Gene3D" id="3.60.21.10">
    <property type="match status" value="1"/>
</dbReference>
<evidence type="ECO:0000256" key="2">
    <source>
        <dbReference type="ARBA" id="ARBA00022801"/>
    </source>
</evidence>
<evidence type="ECO:0000313" key="7">
    <source>
        <dbReference type="Proteomes" id="UP000292685"/>
    </source>
</evidence>
<dbReference type="CDD" id="cd07402">
    <property type="entry name" value="MPP_GpdQ"/>
    <property type="match status" value="1"/>
</dbReference>
<dbReference type="EMBL" id="SHLA01000001">
    <property type="protein sequence ID" value="RZU63459.1"/>
    <property type="molecule type" value="Genomic_DNA"/>
</dbReference>
<keyword evidence="1" id="KW-0479">Metal-binding</keyword>
<gene>
    <name evidence="6" type="ORF">EV380_3080</name>
</gene>
<protein>
    <submittedName>
        <fullName evidence="6">3',5'-cyclic AMP phosphodiesterase CpdA</fullName>
    </submittedName>
</protein>